<dbReference type="PROSITE" id="PS00855">
    <property type="entry name" value="SPASE_II"/>
    <property type="match status" value="1"/>
</dbReference>
<dbReference type="EMBL" id="REFO01000011">
    <property type="protein sequence ID" value="RMA97212.1"/>
    <property type="molecule type" value="Genomic_DNA"/>
</dbReference>
<dbReference type="InterPro" id="IPR001872">
    <property type="entry name" value="Peptidase_A8"/>
</dbReference>
<keyword evidence="8 9" id="KW-0472">Membrane</keyword>
<evidence type="ECO:0000256" key="10">
    <source>
        <dbReference type="RuleBase" id="RU000594"/>
    </source>
</evidence>
<evidence type="ECO:0000256" key="9">
    <source>
        <dbReference type="HAMAP-Rule" id="MF_00161"/>
    </source>
</evidence>
<comment type="pathway">
    <text evidence="9">Protein modification; lipoprotein biosynthesis (signal peptide cleavage).</text>
</comment>
<dbReference type="GO" id="GO:0005886">
    <property type="term" value="C:plasma membrane"/>
    <property type="evidence" value="ECO:0007669"/>
    <property type="project" value="UniProtKB-SubCell"/>
</dbReference>
<protein>
    <recommendedName>
        <fullName evidence="9">Lipoprotein signal peptidase</fullName>
        <ecNumber evidence="9">3.4.23.36</ecNumber>
    </recommendedName>
    <alternativeName>
        <fullName evidence="9">Prolipoprotein signal peptidase</fullName>
    </alternativeName>
    <alternativeName>
        <fullName evidence="9">Signal peptidase II</fullName>
        <shortName evidence="9">SPase II</shortName>
    </alternativeName>
</protein>
<evidence type="ECO:0000256" key="8">
    <source>
        <dbReference type="ARBA" id="ARBA00023136"/>
    </source>
</evidence>
<name>A0A3M0C2P0_9AQUI</name>
<feature type="transmembrane region" description="Helical" evidence="9">
    <location>
        <begin position="147"/>
        <end position="167"/>
    </location>
</feature>
<dbReference type="GO" id="GO:0004190">
    <property type="term" value="F:aspartic-type endopeptidase activity"/>
    <property type="evidence" value="ECO:0007669"/>
    <property type="project" value="UniProtKB-UniRule"/>
</dbReference>
<dbReference type="PRINTS" id="PR00781">
    <property type="entry name" value="LIPOSIGPTASE"/>
</dbReference>
<dbReference type="Proteomes" id="UP000280842">
    <property type="component" value="Unassembled WGS sequence"/>
</dbReference>
<dbReference type="AlphaFoldDB" id="A0A3M0C2P0"/>
<feature type="transmembrane region" description="Helical" evidence="9">
    <location>
        <begin position="109"/>
        <end position="127"/>
    </location>
</feature>
<accession>A0A3M0C2P0</accession>
<evidence type="ECO:0000256" key="1">
    <source>
        <dbReference type="ARBA" id="ARBA00006139"/>
    </source>
</evidence>
<sequence>MHQTLLKRRIINLSLNNTGNFRIFLIVVFFVLILDLITKNLAVSLLANKDIVIIPNFFDLTLVWNKGAAFGIFANSSEWIRKAILLGASTIAVIITAIYAYIKRFNISVFEMIFLGLIAGGALGNLYDRFFIGKVRDFIDIHIFNYHWPAFNIADASITIGIIGFVFNEIYLKKRLKNKNNE</sequence>
<comment type="catalytic activity">
    <reaction evidence="9 10">
        <text>Release of signal peptides from bacterial membrane prolipoproteins. Hydrolyzes -Xaa-Yaa-Zaa-|-(S,diacylglyceryl)Cys-, in which Xaa is hydrophobic (preferably Leu), and Yaa (Ala or Ser) and Zaa (Gly or Ala) have small, neutral side chains.</text>
        <dbReference type="EC" id="3.4.23.36"/>
    </reaction>
</comment>
<comment type="subcellular location">
    <subcellularLocation>
        <location evidence="9">Cell membrane</location>
        <topology evidence="9">Multi-pass membrane protein</topology>
    </subcellularLocation>
</comment>
<evidence type="ECO:0000256" key="2">
    <source>
        <dbReference type="ARBA" id="ARBA00022475"/>
    </source>
</evidence>
<keyword evidence="5 9" id="KW-0064">Aspartyl protease</keyword>
<comment type="caution">
    <text evidence="12">The sequence shown here is derived from an EMBL/GenBank/DDBJ whole genome shotgun (WGS) entry which is preliminary data.</text>
</comment>
<evidence type="ECO:0000256" key="5">
    <source>
        <dbReference type="ARBA" id="ARBA00022750"/>
    </source>
</evidence>
<dbReference type="NCBIfam" id="NF011360">
    <property type="entry name" value="PRK14779.1"/>
    <property type="match status" value="1"/>
</dbReference>
<organism evidence="12 13">
    <name type="scientific">Hydrogenothermus marinus</name>
    <dbReference type="NCBI Taxonomy" id="133270"/>
    <lineage>
        <taxon>Bacteria</taxon>
        <taxon>Pseudomonadati</taxon>
        <taxon>Aquificota</taxon>
        <taxon>Aquificia</taxon>
        <taxon>Aquificales</taxon>
        <taxon>Hydrogenothermaceae</taxon>
        <taxon>Hydrogenothermus</taxon>
    </lineage>
</organism>
<keyword evidence="4 9" id="KW-0812">Transmembrane</keyword>
<evidence type="ECO:0000256" key="6">
    <source>
        <dbReference type="ARBA" id="ARBA00022801"/>
    </source>
</evidence>
<comment type="function">
    <text evidence="9 10">This protein specifically catalyzes the removal of signal peptides from prolipoproteins.</text>
</comment>
<keyword evidence="2 9" id="KW-1003">Cell membrane</keyword>
<dbReference type="GO" id="GO:0006508">
    <property type="term" value="P:proteolysis"/>
    <property type="evidence" value="ECO:0007669"/>
    <property type="project" value="UniProtKB-KW"/>
</dbReference>
<proteinExistence type="inferred from homology"/>
<feature type="transmembrane region" description="Helical" evidence="9">
    <location>
        <begin position="83"/>
        <end position="102"/>
    </location>
</feature>
<evidence type="ECO:0000256" key="11">
    <source>
        <dbReference type="RuleBase" id="RU004181"/>
    </source>
</evidence>
<reference evidence="12 13" key="1">
    <citation type="submission" date="2018-10" db="EMBL/GenBank/DDBJ databases">
        <title>Genomic Encyclopedia of Archaeal and Bacterial Type Strains, Phase II (KMG-II): from individual species to whole genera.</title>
        <authorList>
            <person name="Goeker M."/>
        </authorList>
    </citation>
    <scope>NUCLEOTIDE SEQUENCE [LARGE SCALE GENOMIC DNA]</scope>
    <source>
        <strain evidence="12 13">VM1</strain>
    </source>
</reference>
<feature type="active site" evidence="9">
    <location>
        <position position="137"/>
    </location>
</feature>
<keyword evidence="3 9" id="KW-0645">Protease</keyword>
<dbReference type="NCBIfam" id="TIGR00077">
    <property type="entry name" value="lspA"/>
    <property type="match status" value="1"/>
</dbReference>
<evidence type="ECO:0000256" key="4">
    <source>
        <dbReference type="ARBA" id="ARBA00022692"/>
    </source>
</evidence>
<evidence type="ECO:0000256" key="7">
    <source>
        <dbReference type="ARBA" id="ARBA00022989"/>
    </source>
</evidence>
<dbReference type="PANTHER" id="PTHR33695">
    <property type="entry name" value="LIPOPROTEIN SIGNAL PEPTIDASE"/>
    <property type="match status" value="1"/>
</dbReference>
<keyword evidence="7 9" id="KW-1133">Transmembrane helix</keyword>
<dbReference type="HAMAP" id="MF_00161">
    <property type="entry name" value="LspA"/>
    <property type="match status" value="1"/>
</dbReference>
<dbReference type="PANTHER" id="PTHR33695:SF1">
    <property type="entry name" value="LIPOPROTEIN SIGNAL PEPTIDASE"/>
    <property type="match status" value="1"/>
</dbReference>
<feature type="transmembrane region" description="Helical" evidence="9">
    <location>
        <begin position="21"/>
        <end position="38"/>
    </location>
</feature>
<dbReference type="Pfam" id="PF01252">
    <property type="entry name" value="Peptidase_A8"/>
    <property type="match status" value="1"/>
</dbReference>
<evidence type="ECO:0000313" key="12">
    <source>
        <dbReference type="EMBL" id="RMA97212.1"/>
    </source>
</evidence>
<evidence type="ECO:0000256" key="3">
    <source>
        <dbReference type="ARBA" id="ARBA00022670"/>
    </source>
</evidence>
<dbReference type="UniPathway" id="UPA00665"/>
<feature type="active site" evidence="9">
    <location>
        <position position="155"/>
    </location>
</feature>
<dbReference type="EC" id="3.4.23.36" evidence="9"/>
<comment type="similarity">
    <text evidence="1 9 11">Belongs to the peptidase A8 family.</text>
</comment>
<gene>
    <name evidence="9" type="primary">lspA</name>
    <name evidence="12" type="ORF">CLV39_0868</name>
</gene>
<keyword evidence="6 9" id="KW-0378">Hydrolase</keyword>
<dbReference type="OrthoDB" id="9810259at2"/>
<evidence type="ECO:0000313" key="13">
    <source>
        <dbReference type="Proteomes" id="UP000280842"/>
    </source>
</evidence>
<keyword evidence="13" id="KW-1185">Reference proteome</keyword>